<accession>A0ABT1J3K7</accession>
<dbReference type="EMBL" id="JAMZDX010000004">
    <property type="protein sequence ID" value="MCP2311824.1"/>
    <property type="molecule type" value="Genomic_DNA"/>
</dbReference>
<dbReference type="RefSeq" id="WP_253800393.1">
    <property type="nucleotide sequence ID" value="NZ_BAAAUB010000137.1"/>
</dbReference>
<reference evidence="1 2" key="1">
    <citation type="submission" date="2022-06" db="EMBL/GenBank/DDBJ databases">
        <title>Sequencing the genomes of 1000 actinobacteria strains.</title>
        <authorList>
            <person name="Klenk H.-P."/>
        </authorList>
    </citation>
    <scope>NUCLEOTIDE SEQUENCE [LARGE SCALE GENOMIC DNA]</scope>
    <source>
        <strain evidence="1 2">DSM 41656</strain>
    </source>
</reference>
<proteinExistence type="predicted"/>
<sequence length="161" mass="17915">MFISQYVYFGLSSLTMPAAEMTAVLGIEPDEIKVRGSRFTEPKVVPVLHRWKIVCREPGLRVDEQVARVVARLEPHVDAIAALAQRLDAEDRQGPSAVLEVVRKFNDEDGQDRLASAPPEIIGGHDLLGWHLEREVLAFLHATGAALDVDEYDYTPDPTDE</sequence>
<organism evidence="1 2">
    <name type="scientific">Kitasatospora paracochleata</name>
    <dbReference type="NCBI Taxonomy" id="58354"/>
    <lineage>
        <taxon>Bacteria</taxon>
        <taxon>Bacillati</taxon>
        <taxon>Actinomycetota</taxon>
        <taxon>Actinomycetes</taxon>
        <taxon>Kitasatosporales</taxon>
        <taxon>Streptomycetaceae</taxon>
        <taxon>Kitasatospora</taxon>
    </lineage>
</organism>
<dbReference type="InterPro" id="IPR025459">
    <property type="entry name" value="DUF4279"/>
</dbReference>
<evidence type="ECO:0000313" key="2">
    <source>
        <dbReference type="Proteomes" id="UP001206483"/>
    </source>
</evidence>
<name>A0ABT1J3K7_9ACTN</name>
<comment type="caution">
    <text evidence="1">The sequence shown here is derived from an EMBL/GenBank/DDBJ whole genome shotgun (WGS) entry which is preliminary data.</text>
</comment>
<protein>
    <recommendedName>
        <fullName evidence="3">DUF4279 domain-containing protein</fullName>
    </recommendedName>
</protein>
<dbReference type="Pfam" id="PF14106">
    <property type="entry name" value="DUF4279"/>
    <property type="match status" value="1"/>
</dbReference>
<dbReference type="Proteomes" id="UP001206483">
    <property type="component" value="Unassembled WGS sequence"/>
</dbReference>
<gene>
    <name evidence="1" type="ORF">FHR36_004987</name>
</gene>
<evidence type="ECO:0008006" key="3">
    <source>
        <dbReference type="Google" id="ProtNLM"/>
    </source>
</evidence>
<evidence type="ECO:0000313" key="1">
    <source>
        <dbReference type="EMBL" id="MCP2311824.1"/>
    </source>
</evidence>
<keyword evidence="2" id="KW-1185">Reference proteome</keyword>